<sequence length="56" mass="5441">MNPATRAARCTPGPVATPPLPAIGAATSPSWTSGSVAGWRCSAAPSPTPTTAQPAP</sequence>
<dbReference type="AlphaFoldDB" id="A0A346Y6H8"/>
<dbReference type="KEGG" id="euz:DVS28_b0305"/>
<gene>
    <name evidence="2" type="ORF">DVS28_b0305</name>
</gene>
<name>A0A346Y6H8_9ACTN</name>
<reference evidence="2 3" key="1">
    <citation type="submission" date="2018-09" db="EMBL/GenBank/DDBJ databases">
        <title>Complete genome sequence of Euzebya sp. DY32-46 isolated from seawater of Pacific Ocean.</title>
        <authorList>
            <person name="Xu L."/>
            <person name="Wu Y.-H."/>
            <person name="Xu X.-W."/>
        </authorList>
    </citation>
    <scope>NUCLEOTIDE SEQUENCE [LARGE SCALE GENOMIC DNA]</scope>
    <source>
        <strain evidence="2 3">DY32-46</strain>
        <plasmid evidence="3">pedy32-46i</plasmid>
    </source>
</reference>
<protein>
    <submittedName>
        <fullName evidence="2">Uncharacterized protein</fullName>
    </submittedName>
</protein>
<dbReference type="EMBL" id="CP031166">
    <property type="protein sequence ID" value="AXV10075.1"/>
    <property type="molecule type" value="Genomic_DNA"/>
</dbReference>
<feature type="compositionally biased region" description="Low complexity" evidence="1">
    <location>
        <begin position="42"/>
        <end position="56"/>
    </location>
</feature>
<evidence type="ECO:0000256" key="1">
    <source>
        <dbReference type="SAM" id="MobiDB-lite"/>
    </source>
</evidence>
<keyword evidence="2" id="KW-0614">Plasmid</keyword>
<evidence type="ECO:0000313" key="2">
    <source>
        <dbReference type="EMBL" id="AXV10075.1"/>
    </source>
</evidence>
<geneLocation type="plasmid" evidence="3">
    <name>pedy32-46i</name>
</geneLocation>
<feature type="region of interest" description="Disordered" evidence="1">
    <location>
        <begin position="1"/>
        <end position="56"/>
    </location>
</feature>
<evidence type="ECO:0000313" key="3">
    <source>
        <dbReference type="Proteomes" id="UP000264006"/>
    </source>
</evidence>
<keyword evidence="3" id="KW-1185">Reference proteome</keyword>
<proteinExistence type="predicted"/>
<organism evidence="2 3">
    <name type="scientific">Euzebya pacifica</name>
    <dbReference type="NCBI Taxonomy" id="1608957"/>
    <lineage>
        <taxon>Bacteria</taxon>
        <taxon>Bacillati</taxon>
        <taxon>Actinomycetota</taxon>
        <taxon>Nitriliruptoria</taxon>
        <taxon>Euzebyales</taxon>
    </lineage>
</organism>
<dbReference type="Proteomes" id="UP000264006">
    <property type="component" value="Plasmid pEDY32-46I"/>
</dbReference>
<accession>A0A346Y6H8</accession>